<proteinExistence type="predicted"/>
<evidence type="ECO:0000313" key="1">
    <source>
        <dbReference type="EMBL" id="KAJ7412503.1"/>
    </source>
</evidence>
<gene>
    <name evidence="1" type="ORF">WISP_96250</name>
</gene>
<dbReference type="Proteomes" id="UP001145742">
    <property type="component" value="Unassembled WGS sequence"/>
</dbReference>
<organism evidence="1 2">
    <name type="scientific">Willisornis vidua</name>
    <name type="common">Xingu scale-backed antbird</name>
    <dbReference type="NCBI Taxonomy" id="1566151"/>
    <lineage>
        <taxon>Eukaryota</taxon>
        <taxon>Metazoa</taxon>
        <taxon>Chordata</taxon>
        <taxon>Craniata</taxon>
        <taxon>Vertebrata</taxon>
        <taxon>Euteleostomi</taxon>
        <taxon>Archelosauria</taxon>
        <taxon>Archosauria</taxon>
        <taxon>Dinosauria</taxon>
        <taxon>Saurischia</taxon>
        <taxon>Theropoda</taxon>
        <taxon>Coelurosauria</taxon>
        <taxon>Aves</taxon>
        <taxon>Neognathae</taxon>
        <taxon>Neoaves</taxon>
        <taxon>Telluraves</taxon>
        <taxon>Australaves</taxon>
        <taxon>Passeriformes</taxon>
        <taxon>Thamnophilidae</taxon>
        <taxon>Willisornis</taxon>
    </lineage>
</organism>
<name>A0ABQ9CZR6_9PASS</name>
<evidence type="ECO:0000313" key="2">
    <source>
        <dbReference type="Proteomes" id="UP001145742"/>
    </source>
</evidence>
<keyword evidence="2" id="KW-1185">Reference proteome</keyword>
<sequence>MKLRSIADTAEGREAIQRDLDKWEKWADKNLVKLNNSKCKDTAPETEQNSQNRALLLLPCPVEEDIRNITRMQAISAITLSTSSSLPYACEKDVWVRP</sequence>
<dbReference type="EMBL" id="WHWB01034238">
    <property type="protein sequence ID" value="KAJ7412503.1"/>
    <property type="molecule type" value="Genomic_DNA"/>
</dbReference>
<comment type="caution">
    <text evidence="1">The sequence shown here is derived from an EMBL/GenBank/DDBJ whole genome shotgun (WGS) entry which is preliminary data.</text>
</comment>
<protein>
    <submittedName>
        <fullName evidence="1">Uncharacterized protein</fullName>
    </submittedName>
</protein>
<reference evidence="1" key="1">
    <citation type="submission" date="2019-10" db="EMBL/GenBank/DDBJ databases">
        <authorList>
            <person name="Soares A.E.R."/>
            <person name="Aleixo A."/>
            <person name="Schneider P."/>
            <person name="Miyaki C.Y."/>
            <person name="Schneider M.P."/>
            <person name="Mello C."/>
            <person name="Vasconcelos A.T.R."/>
        </authorList>
    </citation>
    <scope>NUCLEOTIDE SEQUENCE</scope>
    <source>
        <tissue evidence="1">Muscle</tissue>
    </source>
</reference>
<accession>A0ABQ9CZR6</accession>